<comment type="caution">
    <text evidence="10">The sequence shown here is derived from an EMBL/GenBank/DDBJ whole genome shotgun (WGS) entry which is preliminary data.</text>
</comment>
<dbReference type="InterPro" id="IPR036390">
    <property type="entry name" value="WH_DNA-bd_sf"/>
</dbReference>
<dbReference type="GO" id="GO:0003677">
    <property type="term" value="F:DNA binding"/>
    <property type="evidence" value="ECO:0007669"/>
    <property type="project" value="UniProtKB-KW"/>
</dbReference>
<evidence type="ECO:0000256" key="4">
    <source>
        <dbReference type="ARBA" id="ARBA00023015"/>
    </source>
</evidence>
<keyword evidence="3 7" id="KW-0963">Cytoplasm</keyword>
<evidence type="ECO:0000259" key="9">
    <source>
        <dbReference type="Pfam" id="PF02863"/>
    </source>
</evidence>
<dbReference type="AlphaFoldDB" id="A0A841CBP8"/>
<keyword evidence="11" id="KW-1185">Reference proteome</keyword>
<evidence type="ECO:0000313" key="10">
    <source>
        <dbReference type="EMBL" id="MBB5888600.1"/>
    </source>
</evidence>
<comment type="similarity">
    <text evidence="2 7">Belongs to the ArgR family.</text>
</comment>
<dbReference type="GO" id="GO:0003700">
    <property type="term" value="F:DNA-binding transcription factor activity"/>
    <property type="evidence" value="ECO:0007669"/>
    <property type="project" value="UniProtKB-UniRule"/>
</dbReference>
<dbReference type="PRINTS" id="PR01467">
    <property type="entry name" value="ARGREPRESSOR"/>
</dbReference>
<dbReference type="GO" id="GO:1900079">
    <property type="term" value="P:regulation of arginine biosynthetic process"/>
    <property type="evidence" value="ECO:0007669"/>
    <property type="project" value="UniProtKB-UniRule"/>
</dbReference>
<dbReference type="SUPFAM" id="SSF55252">
    <property type="entry name" value="C-terminal domain of arginine repressor"/>
    <property type="match status" value="1"/>
</dbReference>
<keyword evidence="7" id="KW-0055">Arginine biosynthesis</keyword>
<keyword evidence="5 7" id="KW-0238">DNA-binding</keyword>
<dbReference type="RefSeq" id="WP_183540809.1">
    <property type="nucleotide sequence ID" value="NZ_DASWOY010000053.1"/>
</dbReference>
<dbReference type="Pfam" id="PF01316">
    <property type="entry name" value="Arg_repressor"/>
    <property type="match status" value="1"/>
</dbReference>
<organism evidence="10 11">
    <name type="scientific">Lactovum miscens</name>
    <dbReference type="NCBI Taxonomy" id="190387"/>
    <lineage>
        <taxon>Bacteria</taxon>
        <taxon>Bacillati</taxon>
        <taxon>Bacillota</taxon>
        <taxon>Bacilli</taxon>
        <taxon>Lactobacillales</taxon>
        <taxon>Streptococcaceae</taxon>
        <taxon>Lactovum</taxon>
    </lineage>
</organism>
<dbReference type="InterPro" id="IPR036388">
    <property type="entry name" value="WH-like_DNA-bd_sf"/>
</dbReference>
<evidence type="ECO:0000256" key="5">
    <source>
        <dbReference type="ARBA" id="ARBA00023125"/>
    </source>
</evidence>
<comment type="subcellular location">
    <subcellularLocation>
        <location evidence="1 7">Cytoplasm</location>
    </subcellularLocation>
</comment>
<keyword evidence="4 7" id="KW-0805">Transcription regulation</keyword>
<comment type="pathway">
    <text evidence="7">Amino-acid biosynthesis; L-arginine biosynthesis [regulation].</text>
</comment>
<dbReference type="Proteomes" id="UP000562464">
    <property type="component" value="Unassembled WGS sequence"/>
</dbReference>
<dbReference type="UniPathway" id="UPA00068"/>
<dbReference type="GO" id="GO:0051259">
    <property type="term" value="P:protein complex oligomerization"/>
    <property type="evidence" value="ECO:0007669"/>
    <property type="project" value="InterPro"/>
</dbReference>
<evidence type="ECO:0000256" key="7">
    <source>
        <dbReference type="HAMAP-Rule" id="MF_00173"/>
    </source>
</evidence>
<feature type="domain" description="Arginine repressor DNA-binding" evidence="8">
    <location>
        <begin position="1"/>
        <end position="69"/>
    </location>
</feature>
<dbReference type="InterPro" id="IPR020899">
    <property type="entry name" value="Arg_repress_C"/>
</dbReference>
<dbReference type="EMBL" id="JACHHV010000032">
    <property type="protein sequence ID" value="MBB5888600.1"/>
    <property type="molecule type" value="Genomic_DNA"/>
</dbReference>
<dbReference type="HAMAP" id="MF_00173">
    <property type="entry name" value="Arg_repressor"/>
    <property type="match status" value="1"/>
</dbReference>
<evidence type="ECO:0000259" key="8">
    <source>
        <dbReference type="Pfam" id="PF01316"/>
    </source>
</evidence>
<dbReference type="InterPro" id="IPR036251">
    <property type="entry name" value="Arg_repress_C_sf"/>
</dbReference>
<evidence type="ECO:0000313" key="11">
    <source>
        <dbReference type="Proteomes" id="UP000562464"/>
    </source>
</evidence>
<protein>
    <recommendedName>
        <fullName evidence="7">Arginine repressor</fullName>
    </recommendedName>
</protein>
<reference evidence="10 11" key="1">
    <citation type="submission" date="2020-08" db="EMBL/GenBank/DDBJ databases">
        <title>Genomic Encyclopedia of Type Strains, Phase IV (KMG-IV): sequencing the most valuable type-strain genomes for metagenomic binning, comparative biology and taxonomic classification.</title>
        <authorList>
            <person name="Goeker M."/>
        </authorList>
    </citation>
    <scope>NUCLEOTIDE SEQUENCE [LARGE SCALE GENOMIC DNA]</scope>
    <source>
        <strain evidence="10 11">DSM 14925</strain>
    </source>
</reference>
<proteinExistence type="inferred from homology"/>
<keyword evidence="6 7" id="KW-0804">Transcription</keyword>
<dbReference type="PANTHER" id="PTHR34471">
    <property type="entry name" value="ARGININE REPRESSOR"/>
    <property type="match status" value="1"/>
</dbReference>
<evidence type="ECO:0000256" key="1">
    <source>
        <dbReference type="ARBA" id="ARBA00004496"/>
    </source>
</evidence>
<evidence type="ECO:0000256" key="6">
    <source>
        <dbReference type="ARBA" id="ARBA00023163"/>
    </source>
</evidence>
<dbReference type="PANTHER" id="PTHR34471:SF1">
    <property type="entry name" value="ARGININE REPRESSOR"/>
    <property type="match status" value="1"/>
</dbReference>
<evidence type="ECO:0000256" key="3">
    <source>
        <dbReference type="ARBA" id="ARBA00022490"/>
    </source>
</evidence>
<gene>
    <name evidence="7" type="primary">argR</name>
    <name evidence="10" type="ORF">HNQ37_001502</name>
</gene>
<dbReference type="Gene3D" id="1.10.10.10">
    <property type="entry name" value="Winged helix-like DNA-binding domain superfamily/Winged helix DNA-binding domain"/>
    <property type="match status" value="1"/>
</dbReference>
<evidence type="ECO:0000256" key="2">
    <source>
        <dbReference type="ARBA" id="ARBA00008316"/>
    </source>
</evidence>
<comment type="function">
    <text evidence="7">Regulates arginine biosynthesis genes.</text>
</comment>
<dbReference type="InterPro" id="IPR001669">
    <property type="entry name" value="Arg_repress"/>
</dbReference>
<dbReference type="SUPFAM" id="SSF46785">
    <property type="entry name" value="Winged helix' DNA-binding domain"/>
    <property type="match status" value="1"/>
</dbReference>
<dbReference type="Pfam" id="PF02863">
    <property type="entry name" value="Arg_repressor_C"/>
    <property type="match status" value="1"/>
</dbReference>
<dbReference type="GO" id="GO:0006526">
    <property type="term" value="P:L-arginine biosynthetic process"/>
    <property type="evidence" value="ECO:0007669"/>
    <property type="project" value="UniProtKB-UniPathway"/>
</dbReference>
<dbReference type="GO" id="GO:0005737">
    <property type="term" value="C:cytoplasm"/>
    <property type="evidence" value="ECO:0007669"/>
    <property type="project" value="UniProtKB-SubCell"/>
</dbReference>
<keyword evidence="7" id="KW-0028">Amino-acid biosynthesis</keyword>
<keyword evidence="7" id="KW-0678">Repressor</keyword>
<accession>A0A841CBP8</accession>
<sequence>MNKQERIELLKSLIANKEIDRQEDIVQLFKERGFEVTQATISRDIKNLGFSKVQTSQGTYKYIIPDESPFLSSNQVNQFIQQVEIQDNLIRIDVRPGSSMRVKNVLQTRFASWIFALLVDDKTVLIVGKSEVSAQLVYKELVNK</sequence>
<dbReference type="GO" id="GO:0034618">
    <property type="term" value="F:arginine binding"/>
    <property type="evidence" value="ECO:0007669"/>
    <property type="project" value="InterPro"/>
</dbReference>
<dbReference type="InterPro" id="IPR020900">
    <property type="entry name" value="Arg_repress_DNA-bd"/>
</dbReference>
<name>A0A841CBP8_9LACT</name>
<feature type="domain" description="Arginine repressor C-terminal" evidence="9">
    <location>
        <begin position="77"/>
        <end position="141"/>
    </location>
</feature>